<feature type="domain" description="Response regulatory" evidence="3">
    <location>
        <begin position="3"/>
        <end position="94"/>
    </location>
</feature>
<organism evidence="4 5">
    <name type="scientific">Candidatus Zambryskibacteria bacterium CG_4_9_14_3_um_filter_40_16</name>
    <dbReference type="NCBI Taxonomy" id="1975111"/>
    <lineage>
        <taxon>Bacteria</taxon>
        <taxon>Candidatus Zambryskiibacteriota</taxon>
    </lineage>
</organism>
<feature type="non-terminal residue" evidence="4">
    <location>
        <position position="94"/>
    </location>
</feature>
<evidence type="ECO:0000256" key="1">
    <source>
        <dbReference type="ARBA" id="ARBA00022553"/>
    </source>
</evidence>
<evidence type="ECO:0000259" key="3">
    <source>
        <dbReference type="PROSITE" id="PS50110"/>
    </source>
</evidence>
<dbReference type="SUPFAM" id="SSF52172">
    <property type="entry name" value="CheY-like"/>
    <property type="match status" value="1"/>
</dbReference>
<dbReference type="Gene3D" id="3.40.50.2300">
    <property type="match status" value="1"/>
</dbReference>
<dbReference type="AlphaFoldDB" id="A0A2M7WUQ8"/>
<dbReference type="PANTHER" id="PTHR44591:SF3">
    <property type="entry name" value="RESPONSE REGULATORY DOMAIN-CONTAINING PROTEIN"/>
    <property type="match status" value="1"/>
</dbReference>
<dbReference type="InterPro" id="IPR050595">
    <property type="entry name" value="Bact_response_regulator"/>
</dbReference>
<comment type="caution">
    <text evidence="4">The sequence shown here is derived from an EMBL/GenBank/DDBJ whole genome shotgun (WGS) entry which is preliminary data.</text>
</comment>
<reference evidence="5" key="1">
    <citation type="submission" date="2017-09" db="EMBL/GenBank/DDBJ databases">
        <title>Depth-based differentiation of microbial function through sediment-hosted aquifers and enrichment of novel symbionts in the deep terrestrial subsurface.</title>
        <authorList>
            <person name="Probst A.J."/>
            <person name="Ladd B."/>
            <person name="Jarett J.K."/>
            <person name="Geller-Mcgrath D.E."/>
            <person name="Sieber C.M.K."/>
            <person name="Emerson J.B."/>
            <person name="Anantharaman K."/>
            <person name="Thomas B.C."/>
            <person name="Malmstrom R."/>
            <person name="Stieglmeier M."/>
            <person name="Klingl A."/>
            <person name="Woyke T."/>
            <person name="Ryan C.M."/>
            <person name="Banfield J.F."/>
        </authorList>
    </citation>
    <scope>NUCLEOTIDE SEQUENCE [LARGE SCALE GENOMIC DNA]</scope>
</reference>
<evidence type="ECO:0000256" key="2">
    <source>
        <dbReference type="PROSITE-ProRule" id="PRU00169"/>
    </source>
</evidence>
<dbReference type="PANTHER" id="PTHR44591">
    <property type="entry name" value="STRESS RESPONSE REGULATOR PROTEIN 1"/>
    <property type="match status" value="1"/>
</dbReference>
<feature type="modified residue" description="4-aspartylphosphate" evidence="2">
    <location>
        <position position="53"/>
    </location>
</feature>
<dbReference type="SMART" id="SM00448">
    <property type="entry name" value="REC"/>
    <property type="match status" value="1"/>
</dbReference>
<name>A0A2M7WUQ8_9BACT</name>
<keyword evidence="1 2" id="KW-0597">Phosphoprotein</keyword>
<sequence length="94" mass="10296">MARILIAEDDDILRTVLGTVLKGAGHEITAVSDGSKAWALIEQGQMFDAIISDNNMPRMDGTELLRKVRESCAYSGVRFTLMSGRDSLPNGKRL</sequence>
<dbReference type="EMBL" id="PFXE01000020">
    <property type="protein sequence ID" value="PJA33775.1"/>
    <property type="molecule type" value="Genomic_DNA"/>
</dbReference>
<dbReference type="GO" id="GO:0000160">
    <property type="term" value="P:phosphorelay signal transduction system"/>
    <property type="evidence" value="ECO:0007669"/>
    <property type="project" value="InterPro"/>
</dbReference>
<dbReference type="PROSITE" id="PS50110">
    <property type="entry name" value="RESPONSE_REGULATORY"/>
    <property type="match status" value="1"/>
</dbReference>
<evidence type="ECO:0000313" key="4">
    <source>
        <dbReference type="EMBL" id="PJA33775.1"/>
    </source>
</evidence>
<proteinExistence type="predicted"/>
<accession>A0A2M7WUQ8</accession>
<protein>
    <recommendedName>
        <fullName evidence="3">Response regulatory domain-containing protein</fullName>
    </recommendedName>
</protein>
<gene>
    <name evidence="4" type="ORF">CO184_01040</name>
</gene>
<evidence type="ECO:0000313" key="5">
    <source>
        <dbReference type="Proteomes" id="UP000231487"/>
    </source>
</evidence>
<dbReference type="InterPro" id="IPR011006">
    <property type="entry name" value="CheY-like_superfamily"/>
</dbReference>
<dbReference type="InterPro" id="IPR001789">
    <property type="entry name" value="Sig_transdc_resp-reg_receiver"/>
</dbReference>
<dbReference type="Pfam" id="PF00072">
    <property type="entry name" value="Response_reg"/>
    <property type="match status" value="1"/>
</dbReference>
<dbReference type="CDD" id="cd00156">
    <property type="entry name" value="REC"/>
    <property type="match status" value="1"/>
</dbReference>
<dbReference type="Proteomes" id="UP000231487">
    <property type="component" value="Unassembled WGS sequence"/>
</dbReference>